<evidence type="ECO:0000313" key="11">
    <source>
        <dbReference type="Proteomes" id="UP000031670"/>
    </source>
</evidence>
<dbReference type="NCBIfam" id="NF009003">
    <property type="entry name" value="PRK12348.1"/>
    <property type="match status" value="1"/>
</dbReference>
<comment type="catalytic activity">
    <reaction evidence="1">
        <text>L-ribulose 5-phosphate = D-xylulose 5-phosphate</text>
        <dbReference type="Rhea" id="RHEA:22368"/>
        <dbReference type="ChEBI" id="CHEBI:57737"/>
        <dbReference type="ChEBI" id="CHEBI:58226"/>
        <dbReference type="EC" id="5.1.3.4"/>
    </reaction>
</comment>
<accession>A0A0B8PAY4</accession>
<dbReference type="CDD" id="cd00398">
    <property type="entry name" value="Aldolase_II"/>
    <property type="match status" value="1"/>
</dbReference>
<dbReference type="PANTHER" id="PTHR22789">
    <property type="entry name" value="FUCULOSE PHOSPHATE ALDOLASE"/>
    <property type="match status" value="1"/>
</dbReference>
<keyword evidence="6" id="KW-0862">Zinc</keyword>
<proteinExistence type="inferred from homology"/>
<evidence type="ECO:0000256" key="5">
    <source>
        <dbReference type="ARBA" id="ARBA00022723"/>
    </source>
</evidence>
<dbReference type="NCBIfam" id="NF006047">
    <property type="entry name" value="PRK08193.1"/>
    <property type="match status" value="1"/>
</dbReference>
<keyword evidence="7" id="KW-0413">Isomerase</keyword>
<dbReference type="InterPro" id="IPR036409">
    <property type="entry name" value="Aldolase_II/adducin_N_sf"/>
</dbReference>
<name>A0A0B8PAY4_9VIBR</name>
<protein>
    <recommendedName>
        <fullName evidence="4">L-ribulose-5-phosphate 4-epimerase</fullName>
        <ecNumber evidence="4">5.1.3.4</ecNumber>
    </recommendedName>
</protein>
<gene>
    <name evidence="10" type="ORF">JCM19232_2315</name>
</gene>
<dbReference type="EMBL" id="BBSA01000010">
    <property type="protein sequence ID" value="GAM63905.1"/>
    <property type="molecule type" value="Genomic_DNA"/>
</dbReference>
<dbReference type="FunFam" id="3.40.225.10:FF:000001">
    <property type="entry name" value="L-ribulose-5-phosphate 4-epimerase UlaF"/>
    <property type="match status" value="1"/>
</dbReference>
<reference evidence="10 11" key="1">
    <citation type="submission" date="2015-01" db="EMBL/GenBank/DDBJ databases">
        <title>Vibrio sp. C5 JCM 19232 whole genome shotgun sequence.</title>
        <authorList>
            <person name="Sawabe T."/>
            <person name="Meirelles P."/>
            <person name="Feng G."/>
            <person name="Sayaka M."/>
            <person name="Hattori M."/>
            <person name="Ohkuma M."/>
        </authorList>
    </citation>
    <scope>NUCLEOTIDE SEQUENCE [LARGE SCALE GENOMIC DNA]</scope>
    <source>
        <strain evidence="10 11">JCM19232</strain>
    </source>
</reference>
<dbReference type="EC" id="5.1.3.4" evidence="4"/>
<dbReference type="GO" id="GO:0008742">
    <property type="term" value="F:L-ribulose-phosphate 4-epimerase activity"/>
    <property type="evidence" value="ECO:0007669"/>
    <property type="project" value="UniProtKB-EC"/>
</dbReference>
<dbReference type="GO" id="GO:0016832">
    <property type="term" value="F:aldehyde-lyase activity"/>
    <property type="evidence" value="ECO:0007669"/>
    <property type="project" value="TreeGrafter"/>
</dbReference>
<feature type="domain" description="Class II aldolase/adducin N-terminal" evidence="9">
    <location>
        <begin position="7"/>
        <end position="197"/>
    </location>
</feature>
<dbReference type="Pfam" id="PF00596">
    <property type="entry name" value="Aldolase_II"/>
    <property type="match status" value="1"/>
</dbReference>
<dbReference type="SMART" id="SM01007">
    <property type="entry name" value="Aldolase_II"/>
    <property type="match status" value="1"/>
</dbReference>
<dbReference type="Gene3D" id="3.40.225.10">
    <property type="entry name" value="Class II aldolase/adducin N-terminal domain"/>
    <property type="match status" value="1"/>
</dbReference>
<comment type="cofactor">
    <cofactor evidence="2">
        <name>Zn(2+)</name>
        <dbReference type="ChEBI" id="CHEBI:29105"/>
    </cofactor>
</comment>
<dbReference type="Proteomes" id="UP000031670">
    <property type="component" value="Unassembled WGS sequence"/>
</dbReference>
<dbReference type="GO" id="GO:0005829">
    <property type="term" value="C:cytosol"/>
    <property type="evidence" value="ECO:0007669"/>
    <property type="project" value="TreeGrafter"/>
</dbReference>
<dbReference type="PANTHER" id="PTHR22789:SF8">
    <property type="entry name" value="L-RIBULOSE-5-PHOSPHATE 4-EPIMERASE SGBE"/>
    <property type="match status" value="1"/>
</dbReference>
<evidence type="ECO:0000256" key="3">
    <source>
        <dbReference type="ARBA" id="ARBA00010037"/>
    </source>
</evidence>
<evidence type="ECO:0000256" key="8">
    <source>
        <dbReference type="ARBA" id="ARBA00023277"/>
    </source>
</evidence>
<dbReference type="GO" id="GO:0046872">
    <property type="term" value="F:metal ion binding"/>
    <property type="evidence" value="ECO:0007669"/>
    <property type="project" value="UniProtKB-KW"/>
</dbReference>
<evidence type="ECO:0000313" key="10">
    <source>
        <dbReference type="EMBL" id="GAM63905.1"/>
    </source>
</evidence>
<comment type="caution">
    <text evidence="10">The sequence shown here is derived from an EMBL/GenBank/DDBJ whole genome shotgun (WGS) entry which is preliminary data.</text>
</comment>
<evidence type="ECO:0000256" key="6">
    <source>
        <dbReference type="ARBA" id="ARBA00022833"/>
    </source>
</evidence>
<evidence type="ECO:0000256" key="7">
    <source>
        <dbReference type="ARBA" id="ARBA00023235"/>
    </source>
</evidence>
<keyword evidence="8" id="KW-0119">Carbohydrate metabolism</keyword>
<reference evidence="10 11" key="2">
    <citation type="submission" date="2015-01" db="EMBL/GenBank/DDBJ databases">
        <authorList>
            <consortium name="NBRP consortium"/>
            <person name="Sawabe T."/>
            <person name="Meirelles P."/>
            <person name="Feng G."/>
            <person name="Sayaka M."/>
            <person name="Hattori M."/>
            <person name="Ohkuma M."/>
        </authorList>
    </citation>
    <scope>NUCLEOTIDE SEQUENCE [LARGE SCALE GENOMIC DNA]</scope>
    <source>
        <strain evidence="10 11">JCM19232</strain>
    </source>
</reference>
<dbReference type="GO" id="GO:0019323">
    <property type="term" value="P:pentose catabolic process"/>
    <property type="evidence" value="ECO:0007669"/>
    <property type="project" value="TreeGrafter"/>
</dbReference>
<dbReference type="SUPFAM" id="SSF53639">
    <property type="entry name" value="AraD/HMP-PK domain-like"/>
    <property type="match status" value="1"/>
</dbReference>
<organism evidence="10 11">
    <name type="scientific">Vibrio ishigakensis</name>
    <dbReference type="NCBI Taxonomy" id="1481914"/>
    <lineage>
        <taxon>Bacteria</taxon>
        <taxon>Pseudomonadati</taxon>
        <taxon>Pseudomonadota</taxon>
        <taxon>Gammaproteobacteria</taxon>
        <taxon>Vibrionales</taxon>
        <taxon>Vibrionaceae</taxon>
        <taxon>Vibrio</taxon>
    </lineage>
</organism>
<sequence>MYQELKKRVLEANLKLPKYGLVTFTWGNVSEIDREAGVIAIKPSGVEYDAMTAEDIVILDLEGNRIEGKLNPSSDTQTHIEIYKAFPGVGGIVHTHSRNATIWAQAGLDIPALGTTHADYFYGDVPCTRPLTAEEIKDEYERHTGTVIIEEFNKRDLDPAAVPSVVVSGHAPFSWGKDAFDAVHNAVVLEEVSAMALATRSLNQNIKIQPELSDKHYLRKHGENAYYGQN</sequence>
<evidence type="ECO:0000256" key="2">
    <source>
        <dbReference type="ARBA" id="ARBA00001947"/>
    </source>
</evidence>
<dbReference type="InterPro" id="IPR050197">
    <property type="entry name" value="Aldolase_class_II_sugar_metab"/>
</dbReference>
<evidence type="ECO:0000256" key="4">
    <source>
        <dbReference type="ARBA" id="ARBA00013186"/>
    </source>
</evidence>
<evidence type="ECO:0000259" key="9">
    <source>
        <dbReference type="SMART" id="SM01007"/>
    </source>
</evidence>
<evidence type="ECO:0000256" key="1">
    <source>
        <dbReference type="ARBA" id="ARBA00001726"/>
    </source>
</evidence>
<dbReference type="InterPro" id="IPR001303">
    <property type="entry name" value="Aldolase_II/adducin_N"/>
</dbReference>
<keyword evidence="5" id="KW-0479">Metal-binding</keyword>
<dbReference type="AlphaFoldDB" id="A0A0B8PAY4"/>
<comment type="similarity">
    <text evidence="3">Belongs to the aldolase class II family. AraD/FucA subfamily.</text>
</comment>